<dbReference type="PANTHER" id="PTHR33116:SF86">
    <property type="entry name" value="REVERSE TRANSCRIPTASE DOMAIN-CONTAINING PROTEIN"/>
    <property type="match status" value="1"/>
</dbReference>
<dbReference type="Pfam" id="PF13456">
    <property type="entry name" value="RVT_3"/>
    <property type="match status" value="1"/>
</dbReference>
<dbReference type="Gramene" id="PRQ29705">
    <property type="protein sequence ID" value="PRQ29705"/>
    <property type="gene ID" value="RchiOBHm_Chr5g0016681"/>
</dbReference>
<dbReference type="InterPro" id="IPR000477">
    <property type="entry name" value="RT_dom"/>
</dbReference>
<proteinExistence type="predicted"/>
<dbReference type="CDD" id="cd06222">
    <property type="entry name" value="RNase_H_like"/>
    <property type="match status" value="1"/>
</dbReference>
<dbReference type="InterPro" id="IPR026960">
    <property type="entry name" value="RVT-Znf"/>
</dbReference>
<dbReference type="Gene3D" id="3.30.420.10">
    <property type="entry name" value="Ribonuclease H-like superfamily/Ribonuclease H"/>
    <property type="match status" value="1"/>
</dbReference>
<dbReference type="Pfam" id="PF00078">
    <property type="entry name" value="RVT_1"/>
    <property type="match status" value="1"/>
</dbReference>
<dbReference type="PROSITE" id="PS50878">
    <property type="entry name" value="RT_POL"/>
    <property type="match status" value="1"/>
</dbReference>
<dbReference type="InterPro" id="IPR002156">
    <property type="entry name" value="RNaseH_domain"/>
</dbReference>
<dbReference type="InterPro" id="IPR012337">
    <property type="entry name" value="RNaseH-like_sf"/>
</dbReference>
<name>A0A2P6Q699_ROSCH</name>
<dbReference type="InterPro" id="IPR036397">
    <property type="entry name" value="RNaseH_sf"/>
</dbReference>
<reference evidence="2 3" key="1">
    <citation type="journal article" date="2018" name="Nat. Genet.">
        <title>The Rosa genome provides new insights in the design of modern roses.</title>
        <authorList>
            <person name="Bendahmane M."/>
        </authorList>
    </citation>
    <scope>NUCLEOTIDE SEQUENCE [LARGE SCALE GENOMIC DNA]</scope>
    <source>
        <strain evidence="3">cv. Old Blush</strain>
    </source>
</reference>
<dbReference type="GO" id="GO:0004523">
    <property type="term" value="F:RNA-DNA hybrid ribonuclease activity"/>
    <property type="evidence" value="ECO:0007669"/>
    <property type="project" value="InterPro"/>
</dbReference>
<dbReference type="OMA" id="SMLWRHI"/>
<dbReference type="AlphaFoldDB" id="A0A2P6Q699"/>
<dbReference type="SUPFAM" id="SSF56672">
    <property type="entry name" value="DNA/RNA polymerases"/>
    <property type="match status" value="1"/>
</dbReference>
<dbReference type="InterPro" id="IPR044730">
    <property type="entry name" value="RNase_H-like_dom_plant"/>
</dbReference>
<keyword evidence="2" id="KW-0695">RNA-directed DNA polymerase</keyword>
<dbReference type="Proteomes" id="UP000238479">
    <property type="component" value="Chromosome 5"/>
</dbReference>
<keyword evidence="2" id="KW-0548">Nucleotidyltransferase</keyword>
<keyword evidence="3" id="KW-1185">Reference proteome</keyword>
<evidence type="ECO:0000313" key="3">
    <source>
        <dbReference type="Proteomes" id="UP000238479"/>
    </source>
</evidence>
<dbReference type="EMBL" id="PDCK01000043">
    <property type="protein sequence ID" value="PRQ29705.1"/>
    <property type="molecule type" value="Genomic_DNA"/>
</dbReference>
<protein>
    <submittedName>
        <fullName evidence="2">Putative RNA-directed DNA polymerase</fullName>
        <ecNumber evidence="2">2.7.7.49</ecNumber>
    </submittedName>
</protein>
<dbReference type="EC" id="2.7.7.49" evidence="2"/>
<organism evidence="2 3">
    <name type="scientific">Rosa chinensis</name>
    <name type="common">China rose</name>
    <dbReference type="NCBI Taxonomy" id="74649"/>
    <lineage>
        <taxon>Eukaryota</taxon>
        <taxon>Viridiplantae</taxon>
        <taxon>Streptophyta</taxon>
        <taxon>Embryophyta</taxon>
        <taxon>Tracheophyta</taxon>
        <taxon>Spermatophyta</taxon>
        <taxon>Magnoliopsida</taxon>
        <taxon>eudicotyledons</taxon>
        <taxon>Gunneridae</taxon>
        <taxon>Pentapetalae</taxon>
        <taxon>rosids</taxon>
        <taxon>fabids</taxon>
        <taxon>Rosales</taxon>
        <taxon>Rosaceae</taxon>
        <taxon>Rosoideae</taxon>
        <taxon>Rosoideae incertae sedis</taxon>
        <taxon>Rosa</taxon>
    </lineage>
</organism>
<dbReference type="GO" id="GO:0003964">
    <property type="term" value="F:RNA-directed DNA polymerase activity"/>
    <property type="evidence" value="ECO:0007669"/>
    <property type="project" value="UniProtKB-KW"/>
</dbReference>
<dbReference type="PANTHER" id="PTHR33116">
    <property type="entry name" value="REVERSE TRANSCRIPTASE ZINC-BINDING DOMAIN-CONTAINING PROTEIN-RELATED-RELATED"/>
    <property type="match status" value="1"/>
</dbReference>
<accession>A0A2P6Q699</accession>
<evidence type="ECO:0000259" key="1">
    <source>
        <dbReference type="PROSITE" id="PS50878"/>
    </source>
</evidence>
<comment type="caution">
    <text evidence="2">The sequence shown here is derived from an EMBL/GenBank/DDBJ whole genome shotgun (WGS) entry which is preliminary data.</text>
</comment>
<dbReference type="SUPFAM" id="SSF53098">
    <property type="entry name" value="Ribonuclease H-like"/>
    <property type="match status" value="1"/>
</dbReference>
<dbReference type="STRING" id="74649.A0A2P6Q699"/>
<gene>
    <name evidence="2" type="ORF">RchiOBHm_Chr5g0016681</name>
</gene>
<keyword evidence="2" id="KW-0808">Transferase</keyword>
<feature type="domain" description="Reverse transcriptase" evidence="1">
    <location>
        <begin position="54"/>
        <end position="323"/>
    </location>
</feature>
<sequence length="890" mass="101297">MNTSLCSQYTCEEVKEALFQMYPTKSPGLDGMPPLFFQHYWESIRDDITDAVHNFLQIGQLLKQINYTHICLIPKVATPESMADLRPIALCNVIYKLCSKVIANRLKLILPQIISPFQSAFIPSRLITDNTLAANELAHFIHNKRAGEEYMALKLDLSKAYDRLEWGFLQKVMERMGFAHSWVKMIMQCVSSIRYSFLVRGKPLGYVVPSRGLRQGDPLSPYLFLLGAEGLSALLKKKAELGVLPGISICDGAPMVNHLLFADDSMLYANANLQACQEISNVLTVYGKASGQQVNFRKSSVTFSKNVDRETQNWLASFLGVTVVESHEKYLGLPTYVGRNKTSTFQYIQERLDQKLQTWQGRLLSGAGKDILIRVVAQSLPTYAMSCFQLTKNFCDDLQQKCARFWWGSSNEQRKIHWKSWQFLCRPRKEGGLGFRDLHAFNRAMLAKQGWRIVQFPNSLIAKMYKARYSPETSFWEEEPHPSPSFSWRSISEARSVLVKGARWQVGDGNDIWIGDPWIPRDAPFRRRVKDRWVWHFDSKGRFSVKSAYRLLMEEEMVQEVSLQTQDLWTKLWSTNVPGTAKIFLWKVLNNCLPTIVRLLEKQVPLEIRPYVLCGVGDETIERLCRLCPFVKGVLEAVPGIEHTAYSSSARQLQLMEWFWSCASNLPPNLWAAFVYNLWGIWKERNNRVWDKKTMDVNQVVLLLSARLQEYQRHHGKGQGGGNRPVVPWKPPSAGWVKINVDGAFYKETCTGGIGVIIRDDMGRCLGGYYASVSHVSSSEQVEALAGREAVSLAIQRGLSPVIFETDSLTLFHATKQRVIPHTSFIGRVYDDITFHLQQMPGSYFTHVYRQANVVAHTLARFACASSSSLFWGLEPPACIVDVLSKEFTS</sequence>
<dbReference type="GO" id="GO:0003676">
    <property type="term" value="F:nucleic acid binding"/>
    <property type="evidence" value="ECO:0007669"/>
    <property type="project" value="InterPro"/>
</dbReference>
<dbReference type="CDD" id="cd01650">
    <property type="entry name" value="RT_nLTR_like"/>
    <property type="match status" value="1"/>
</dbReference>
<evidence type="ECO:0000313" key="2">
    <source>
        <dbReference type="EMBL" id="PRQ29705.1"/>
    </source>
</evidence>
<dbReference type="Pfam" id="PF13966">
    <property type="entry name" value="zf-RVT"/>
    <property type="match status" value="1"/>
</dbReference>
<dbReference type="InterPro" id="IPR043502">
    <property type="entry name" value="DNA/RNA_pol_sf"/>
</dbReference>